<evidence type="ECO:0000256" key="1">
    <source>
        <dbReference type="ARBA" id="ARBA00004496"/>
    </source>
</evidence>
<evidence type="ECO:0000256" key="6">
    <source>
        <dbReference type="ARBA" id="ARBA00023125"/>
    </source>
</evidence>
<dbReference type="SMART" id="SM00862">
    <property type="entry name" value="Trans_reg_C"/>
    <property type="match status" value="1"/>
</dbReference>
<keyword evidence="3 8" id="KW-0597">Phosphoprotein</keyword>
<dbReference type="FunFam" id="3.40.50.2300:FF:000001">
    <property type="entry name" value="DNA-binding response regulator PhoB"/>
    <property type="match status" value="1"/>
</dbReference>
<dbReference type="PANTHER" id="PTHR48111">
    <property type="entry name" value="REGULATOR OF RPOS"/>
    <property type="match status" value="1"/>
</dbReference>
<dbReference type="PROSITE" id="PS50110">
    <property type="entry name" value="RESPONSE_REGULATORY"/>
    <property type="match status" value="1"/>
</dbReference>
<sequence length="233" mass="26870">MVTAESTSSHILIVEDEPKLGQLLFDYLQAAGYVPALLMRGDEVIPYVQKHFPDLILLDLMLPGMDGISVCRELRKFSDVPVIMVTAKTEEIDRLLGLEIGADDYVCKPFSPREVVARVKTILRRCQNTHTHSLEQQQKQLVIDENAFQVRYGDKLLELTPAEFRLLKFLSDNAGTVFSRDQLLDILYDDHRIVTDRTIDSHVKNLRRKLEFLDPEKTFIRSIYGLGYRWDEC</sequence>
<protein>
    <submittedName>
        <fullName evidence="12">Transcriptional regulatory protein BaeR</fullName>
    </submittedName>
</protein>
<organism evidence="12 13">
    <name type="scientific">Providencia rustigianii</name>
    <dbReference type="NCBI Taxonomy" id="158850"/>
    <lineage>
        <taxon>Bacteria</taxon>
        <taxon>Pseudomonadati</taxon>
        <taxon>Pseudomonadota</taxon>
        <taxon>Gammaproteobacteria</taxon>
        <taxon>Enterobacterales</taxon>
        <taxon>Morganellaceae</taxon>
        <taxon>Providencia</taxon>
    </lineage>
</organism>
<dbReference type="Pfam" id="PF00072">
    <property type="entry name" value="Response_reg"/>
    <property type="match status" value="1"/>
</dbReference>
<proteinExistence type="predicted"/>
<keyword evidence="5" id="KW-0805">Transcription regulation</keyword>
<dbReference type="InterPro" id="IPR011006">
    <property type="entry name" value="CheY-like_superfamily"/>
</dbReference>
<dbReference type="GO" id="GO:0032993">
    <property type="term" value="C:protein-DNA complex"/>
    <property type="evidence" value="ECO:0007669"/>
    <property type="project" value="TreeGrafter"/>
</dbReference>
<dbReference type="Gene3D" id="3.40.50.2300">
    <property type="match status" value="1"/>
</dbReference>
<feature type="domain" description="OmpR/PhoB-type" evidence="11">
    <location>
        <begin position="132"/>
        <end position="232"/>
    </location>
</feature>
<evidence type="ECO:0000259" key="11">
    <source>
        <dbReference type="PROSITE" id="PS51755"/>
    </source>
</evidence>
<dbReference type="SMART" id="SM00448">
    <property type="entry name" value="REC"/>
    <property type="match status" value="1"/>
</dbReference>
<dbReference type="InterPro" id="IPR039420">
    <property type="entry name" value="WalR-like"/>
</dbReference>
<dbReference type="SUPFAM" id="SSF46894">
    <property type="entry name" value="C-terminal effector domain of the bipartite response regulators"/>
    <property type="match status" value="1"/>
</dbReference>
<dbReference type="GeneID" id="93421512"/>
<evidence type="ECO:0000256" key="4">
    <source>
        <dbReference type="ARBA" id="ARBA00023012"/>
    </source>
</evidence>
<evidence type="ECO:0000256" key="5">
    <source>
        <dbReference type="ARBA" id="ARBA00023015"/>
    </source>
</evidence>
<dbReference type="NCBIfam" id="NF007982">
    <property type="entry name" value="PRK10710.1"/>
    <property type="match status" value="1"/>
</dbReference>
<dbReference type="InterPro" id="IPR036388">
    <property type="entry name" value="WH-like_DNA-bd_sf"/>
</dbReference>
<evidence type="ECO:0000259" key="10">
    <source>
        <dbReference type="PROSITE" id="PS50110"/>
    </source>
</evidence>
<feature type="DNA-binding region" description="OmpR/PhoB-type" evidence="9">
    <location>
        <begin position="132"/>
        <end position="232"/>
    </location>
</feature>
<dbReference type="OrthoDB" id="9802426at2"/>
<keyword evidence="4" id="KW-0902">Two-component regulatory system</keyword>
<dbReference type="GO" id="GO:0000156">
    <property type="term" value="F:phosphorelay response regulator activity"/>
    <property type="evidence" value="ECO:0007669"/>
    <property type="project" value="TreeGrafter"/>
</dbReference>
<keyword evidence="2" id="KW-0963">Cytoplasm</keyword>
<name>A0A379G3Z4_9GAMM</name>
<dbReference type="GO" id="GO:0000976">
    <property type="term" value="F:transcription cis-regulatory region binding"/>
    <property type="evidence" value="ECO:0007669"/>
    <property type="project" value="TreeGrafter"/>
</dbReference>
<dbReference type="PROSITE" id="PS51755">
    <property type="entry name" value="OMPR_PHOB"/>
    <property type="match status" value="1"/>
</dbReference>
<gene>
    <name evidence="12" type="primary">baeR</name>
    <name evidence="12" type="ORF">NCTC12026_02174</name>
</gene>
<dbReference type="PANTHER" id="PTHR48111:SF59">
    <property type="entry name" value="TRANSCRIPTIONAL REGULATORY PROTEIN BAER"/>
    <property type="match status" value="1"/>
</dbReference>
<evidence type="ECO:0000313" key="13">
    <source>
        <dbReference type="Proteomes" id="UP000255129"/>
    </source>
</evidence>
<dbReference type="Gene3D" id="6.10.250.690">
    <property type="match status" value="1"/>
</dbReference>
<dbReference type="InterPro" id="IPR001867">
    <property type="entry name" value="OmpR/PhoB-type_DNA-bd"/>
</dbReference>
<dbReference type="CDD" id="cd19938">
    <property type="entry name" value="REC_OmpR_BaeR-like"/>
    <property type="match status" value="1"/>
</dbReference>
<evidence type="ECO:0000256" key="3">
    <source>
        <dbReference type="ARBA" id="ARBA00022553"/>
    </source>
</evidence>
<evidence type="ECO:0000256" key="9">
    <source>
        <dbReference type="PROSITE-ProRule" id="PRU01091"/>
    </source>
</evidence>
<dbReference type="FunFam" id="1.10.10.10:FF:000117">
    <property type="entry name" value="Two-component system response regulator BaeR"/>
    <property type="match status" value="1"/>
</dbReference>
<dbReference type="EMBL" id="UGUA01000002">
    <property type="protein sequence ID" value="SUC35774.1"/>
    <property type="molecule type" value="Genomic_DNA"/>
</dbReference>
<keyword evidence="7" id="KW-0804">Transcription</keyword>
<evidence type="ECO:0000256" key="8">
    <source>
        <dbReference type="PROSITE-ProRule" id="PRU00169"/>
    </source>
</evidence>
<dbReference type="GO" id="GO:0045893">
    <property type="term" value="P:positive regulation of DNA-templated transcription"/>
    <property type="evidence" value="ECO:0007669"/>
    <property type="project" value="UniProtKB-ARBA"/>
</dbReference>
<dbReference type="SUPFAM" id="SSF52172">
    <property type="entry name" value="CheY-like"/>
    <property type="match status" value="1"/>
</dbReference>
<dbReference type="Pfam" id="PF00486">
    <property type="entry name" value="Trans_reg_C"/>
    <property type="match status" value="1"/>
</dbReference>
<keyword evidence="6 9" id="KW-0238">DNA-binding</keyword>
<dbReference type="Proteomes" id="UP000255129">
    <property type="component" value="Unassembled WGS sequence"/>
</dbReference>
<evidence type="ECO:0000256" key="7">
    <source>
        <dbReference type="ARBA" id="ARBA00023163"/>
    </source>
</evidence>
<evidence type="ECO:0000256" key="2">
    <source>
        <dbReference type="ARBA" id="ARBA00022490"/>
    </source>
</evidence>
<dbReference type="InterPro" id="IPR001789">
    <property type="entry name" value="Sig_transdc_resp-reg_receiver"/>
</dbReference>
<feature type="domain" description="Response regulatory" evidence="10">
    <location>
        <begin position="10"/>
        <end position="123"/>
    </location>
</feature>
<evidence type="ECO:0000313" key="12">
    <source>
        <dbReference type="EMBL" id="SUC35774.1"/>
    </source>
</evidence>
<dbReference type="Gene3D" id="1.10.10.10">
    <property type="entry name" value="Winged helix-like DNA-binding domain superfamily/Winged helix DNA-binding domain"/>
    <property type="match status" value="1"/>
</dbReference>
<reference evidence="12 13" key="1">
    <citation type="submission" date="2018-06" db="EMBL/GenBank/DDBJ databases">
        <authorList>
            <consortium name="Pathogen Informatics"/>
            <person name="Doyle S."/>
        </authorList>
    </citation>
    <scope>NUCLEOTIDE SEQUENCE [LARGE SCALE GENOMIC DNA]</scope>
    <source>
        <strain evidence="12 13">NCTC12026</strain>
    </source>
</reference>
<dbReference type="InterPro" id="IPR016032">
    <property type="entry name" value="Sig_transdc_resp-reg_C-effctor"/>
</dbReference>
<dbReference type="GO" id="GO:0005829">
    <property type="term" value="C:cytosol"/>
    <property type="evidence" value="ECO:0007669"/>
    <property type="project" value="TreeGrafter"/>
</dbReference>
<accession>A0A379G3Z4</accession>
<dbReference type="RefSeq" id="WP_006815360.1">
    <property type="nucleotide sequence ID" value="NZ_CABLCG010000063.1"/>
</dbReference>
<dbReference type="AlphaFoldDB" id="A0A379G3Z4"/>
<feature type="modified residue" description="4-aspartylphosphate" evidence="8">
    <location>
        <position position="59"/>
    </location>
</feature>
<comment type="subcellular location">
    <subcellularLocation>
        <location evidence="1">Cytoplasm</location>
    </subcellularLocation>
</comment>
<dbReference type="CDD" id="cd00383">
    <property type="entry name" value="trans_reg_C"/>
    <property type="match status" value="1"/>
</dbReference>